<dbReference type="PANTHER" id="PTHR30185">
    <property type="entry name" value="CRYPTIC BETA-GLUCOSIDE BGL OPERON ANTITERMINATOR"/>
    <property type="match status" value="1"/>
</dbReference>
<evidence type="ECO:0000256" key="2">
    <source>
        <dbReference type="ARBA" id="ARBA00023163"/>
    </source>
</evidence>
<reference evidence="4" key="1">
    <citation type="submission" date="2019-08" db="EMBL/GenBank/DDBJ databases">
        <authorList>
            <person name="Kucharzyk K."/>
            <person name="Murdoch R.W."/>
            <person name="Higgins S."/>
            <person name="Loffler F."/>
        </authorList>
    </citation>
    <scope>NUCLEOTIDE SEQUENCE</scope>
</reference>
<dbReference type="SUPFAM" id="SSF55804">
    <property type="entry name" value="Phoshotransferase/anion transport protein"/>
    <property type="match status" value="1"/>
</dbReference>
<dbReference type="EMBL" id="VSSQ01024576">
    <property type="protein sequence ID" value="MPM72171.1"/>
    <property type="molecule type" value="Genomic_DNA"/>
</dbReference>
<dbReference type="AlphaFoldDB" id="A0A645C5B7"/>
<dbReference type="Pfam" id="PF00359">
    <property type="entry name" value="PTS_EIIA_2"/>
    <property type="match status" value="1"/>
</dbReference>
<accession>A0A645C5B7</accession>
<gene>
    <name evidence="4" type="primary">licR_10</name>
    <name evidence="4" type="ORF">SDC9_119144</name>
</gene>
<dbReference type="Gene3D" id="3.40.930.10">
    <property type="entry name" value="Mannitol-specific EII, Chain A"/>
    <property type="match status" value="1"/>
</dbReference>
<comment type="caution">
    <text evidence="4">The sequence shown here is derived from an EMBL/GenBank/DDBJ whole genome shotgun (WGS) entry which is preliminary data.</text>
</comment>
<evidence type="ECO:0000256" key="1">
    <source>
        <dbReference type="ARBA" id="ARBA00023015"/>
    </source>
</evidence>
<keyword evidence="1" id="KW-0805">Transcription regulation</keyword>
<dbReference type="PROSITE" id="PS51094">
    <property type="entry name" value="PTS_EIIA_TYPE_2"/>
    <property type="match status" value="1"/>
</dbReference>
<keyword evidence="2" id="KW-0804">Transcription</keyword>
<dbReference type="InterPro" id="IPR050661">
    <property type="entry name" value="BglG_antiterminators"/>
</dbReference>
<evidence type="ECO:0000259" key="3">
    <source>
        <dbReference type="PROSITE" id="PS51094"/>
    </source>
</evidence>
<dbReference type="InterPro" id="IPR002178">
    <property type="entry name" value="PTS_EIIA_type-2_dom"/>
</dbReference>
<name>A0A645C5B7_9ZZZZ</name>
<dbReference type="InterPro" id="IPR016152">
    <property type="entry name" value="PTrfase/Anion_transptr"/>
</dbReference>
<sequence>MQSKNKISILFLYADYYSIHKKTLDKISQKFNDKINIKYALSINNYNPNSVHADLIISTVELPFNLPSVIINPFLTEKDITKIQNKINKLIAEKNNRELKSTILDLFNEKVFYSNIHLNDKNRIIEKLCRNAIDNNFADDCFIDDVFAREKMSSTAFQNVAVPHSLGNNAKKSFISIALFQEPILWDNKEIQMVILIGVNNDTRKIFSQIFDGLIEVVTNSNCFTELIQSTDYASFTDKLIKYIDEIEE</sequence>
<proteinExistence type="predicted"/>
<dbReference type="PANTHER" id="PTHR30185:SF18">
    <property type="entry name" value="TRANSCRIPTIONAL REGULATOR MTLR"/>
    <property type="match status" value="1"/>
</dbReference>
<protein>
    <submittedName>
        <fullName evidence="4">Putative licABCH operon regulator</fullName>
    </submittedName>
</protein>
<evidence type="ECO:0000313" key="4">
    <source>
        <dbReference type="EMBL" id="MPM72171.1"/>
    </source>
</evidence>
<feature type="domain" description="PTS EIIA type-2" evidence="3">
    <location>
        <begin position="105"/>
        <end position="247"/>
    </location>
</feature>
<organism evidence="4">
    <name type="scientific">bioreactor metagenome</name>
    <dbReference type="NCBI Taxonomy" id="1076179"/>
    <lineage>
        <taxon>unclassified sequences</taxon>
        <taxon>metagenomes</taxon>
        <taxon>ecological metagenomes</taxon>
    </lineage>
</organism>